<keyword evidence="5" id="KW-0511">Multifunctional enzyme</keyword>
<dbReference type="Pfam" id="PF00698">
    <property type="entry name" value="Acyl_transf_1"/>
    <property type="match status" value="1"/>
</dbReference>
<evidence type="ECO:0000256" key="1">
    <source>
        <dbReference type="ARBA" id="ARBA00022450"/>
    </source>
</evidence>
<protein>
    <submittedName>
        <fullName evidence="12">Uncharacterized protein</fullName>
    </submittedName>
</protein>
<dbReference type="PANTHER" id="PTHR43775">
    <property type="entry name" value="FATTY ACID SYNTHASE"/>
    <property type="match status" value="1"/>
</dbReference>
<comment type="caution">
    <text evidence="12">The sequence shown here is derived from an EMBL/GenBank/DDBJ whole genome shotgun (WGS) entry which is preliminary data.</text>
</comment>
<dbReference type="Pfam" id="PF23297">
    <property type="entry name" value="ACP_SdgA_C"/>
    <property type="match status" value="1"/>
</dbReference>
<dbReference type="GO" id="GO:0004312">
    <property type="term" value="F:fatty acid synthase activity"/>
    <property type="evidence" value="ECO:0007669"/>
    <property type="project" value="TreeGrafter"/>
</dbReference>
<feature type="domain" description="Ketosynthase family 3 (KS3)" evidence="10">
    <location>
        <begin position="2"/>
        <end position="426"/>
    </location>
</feature>
<keyword evidence="1" id="KW-0596">Phosphopantetheine</keyword>
<dbReference type="STRING" id="5539.A0A3E2GVB8"/>
<organism evidence="12 13">
    <name type="scientific">Scytalidium lignicola</name>
    <name type="common">Hyphomycete</name>
    <dbReference type="NCBI Taxonomy" id="5539"/>
    <lineage>
        <taxon>Eukaryota</taxon>
        <taxon>Fungi</taxon>
        <taxon>Dikarya</taxon>
        <taxon>Ascomycota</taxon>
        <taxon>Pezizomycotina</taxon>
        <taxon>Leotiomycetes</taxon>
        <taxon>Leotiomycetes incertae sedis</taxon>
        <taxon>Scytalidium</taxon>
    </lineage>
</organism>
<dbReference type="CDD" id="cd05195">
    <property type="entry name" value="enoyl_red"/>
    <property type="match status" value="1"/>
</dbReference>
<dbReference type="Gene3D" id="1.10.1200.10">
    <property type="entry name" value="ACP-like"/>
    <property type="match status" value="1"/>
</dbReference>
<dbReference type="InterPro" id="IPR020807">
    <property type="entry name" value="PKS_DH"/>
</dbReference>
<evidence type="ECO:0000256" key="3">
    <source>
        <dbReference type="ARBA" id="ARBA00022679"/>
    </source>
</evidence>
<accession>A0A3E2GVB8</accession>
<dbReference type="Gene3D" id="3.40.47.10">
    <property type="match status" value="1"/>
</dbReference>
<dbReference type="Pfam" id="PF13602">
    <property type="entry name" value="ADH_zinc_N_2"/>
    <property type="match status" value="1"/>
</dbReference>
<dbReference type="Pfam" id="PF08242">
    <property type="entry name" value="Methyltransf_12"/>
    <property type="match status" value="1"/>
</dbReference>
<dbReference type="Proteomes" id="UP000258309">
    <property type="component" value="Unassembled WGS sequence"/>
</dbReference>
<dbReference type="InterPro" id="IPR009081">
    <property type="entry name" value="PP-bd_ACP"/>
</dbReference>
<dbReference type="Gene3D" id="3.40.50.720">
    <property type="entry name" value="NAD(P)-binding Rossmann-like Domain"/>
    <property type="match status" value="1"/>
</dbReference>
<dbReference type="InterPro" id="IPR013154">
    <property type="entry name" value="ADH-like_N"/>
</dbReference>
<dbReference type="Gene3D" id="3.40.366.10">
    <property type="entry name" value="Malonyl-Coenzyme A Acyl Carrier Protein, domain 2"/>
    <property type="match status" value="1"/>
</dbReference>
<dbReference type="InterPro" id="IPR036291">
    <property type="entry name" value="NAD(P)-bd_dom_sf"/>
</dbReference>
<dbReference type="InterPro" id="IPR056501">
    <property type="entry name" value="NAD-bd_HRPKS_sdrA"/>
</dbReference>
<dbReference type="SMART" id="SM00823">
    <property type="entry name" value="PKS_PP"/>
    <property type="match status" value="1"/>
</dbReference>
<dbReference type="SUPFAM" id="SSF53335">
    <property type="entry name" value="S-adenosyl-L-methionine-dependent methyltransferases"/>
    <property type="match status" value="1"/>
</dbReference>
<dbReference type="Pfam" id="PF02801">
    <property type="entry name" value="Ketoacyl-synt_C"/>
    <property type="match status" value="1"/>
</dbReference>
<feature type="region of interest" description="C-terminal hotdog fold" evidence="7">
    <location>
        <begin position="1163"/>
        <end position="1319"/>
    </location>
</feature>
<dbReference type="GO" id="GO:0006633">
    <property type="term" value="P:fatty acid biosynthetic process"/>
    <property type="evidence" value="ECO:0007669"/>
    <property type="project" value="TreeGrafter"/>
</dbReference>
<dbReference type="Pfam" id="PF00109">
    <property type="entry name" value="ketoacyl-synt"/>
    <property type="match status" value="1"/>
</dbReference>
<dbReference type="PROSITE" id="PS00012">
    <property type="entry name" value="PHOSPHOPANTETHEINE"/>
    <property type="match status" value="1"/>
</dbReference>
<dbReference type="Pfam" id="PF08240">
    <property type="entry name" value="ADH_N"/>
    <property type="match status" value="1"/>
</dbReference>
<dbReference type="InterPro" id="IPR001227">
    <property type="entry name" value="Ac_transferase_dom_sf"/>
</dbReference>
<dbReference type="InterPro" id="IPR029063">
    <property type="entry name" value="SAM-dependent_MTases_sf"/>
</dbReference>
<evidence type="ECO:0000256" key="2">
    <source>
        <dbReference type="ARBA" id="ARBA00022553"/>
    </source>
</evidence>
<feature type="compositionally biased region" description="Low complexity" evidence="8">
    <location>
        <begin position="465"/>
        <end position="480"/>
    </location>
</feature>
<feature type="non-terminal residue" evidence="12">
    <location>
        <position position="2582"/>
    </location>
</feature>
<dbReference type="InterPro" id="IPR020841">
    <property type="entry name" value="PKS_Beta-ketoAc_synthase_dom"/>
</dbReference>
<dbReference type="SMART" id="SM00822">
    <property type="entry name" value="PKS_KR"/>
    <property type="match status" value="1"/>
</dbReference>
<evidence type="ECO:0000256" key="4">
    <source>
        <dbReference type="ARBA" id="ARBA00022857"/>
    </source>
</evidence>
<dbReference type="InterPro" id="IPR020806">
    <property type="entry name" value="PKS_PP-bd"/>
</dbReference>
<dbReference type="Pfam" id="PF23114">
    <property type="entry name" value="NAD-bd_HRPKS_sdrA"/>
    <property type="match status" value="1"/>
</dbReference>
<dbReference type="InterPro" id="IPR014031">
    <property type="entry name" value="Ketoacyl_synth_C"/>
</dbReference>
<feature type="domain" description="Carrier" evidence="9">
    <location>
        <begin position="2496"/>
        <end position="2573"/>
    </location>
</feature>
<reference evidence="12 13" key="1">
    <citation type="submission" date="2018-05" db="EMBL/GenBank/DDBJ databases">
        <title>Draft genome sequence of Scytalidium lignicola DSM 105466, a ubiquitous saprotrophic fungus.</title>
        <authorList>
            <person name="Buettner E."/>
            <person name="Gebauer A.M."/>
            <person name="Hofrichter M."/>
            <person name="Liers C."/>
            <person name="Kellner H."/>
        </authorList>
    </citation>
    <scope>NUCLEOTIDE SEQUENCE [LARGE SCALE GENOMIC DNA]</scope>
    <source>
        <strain evidence="12 13">DSM 105466</strain>
    </source>
</reference>
<feature type="active site" description="Proton donor; for dehydratase activity" evidence="7">
    <location>
        <position position="1231"/>
    </location>
</feature>
<evidence type="ECO:0000259" key="9">
    <source>
        <dbReference type="PROSITE" id="PS50075"/>
    </source>
</evidence>
<dbReference type="OMA" id="EIACMNS"/>
<dbReference type="SUPFAM" id="SSF52151">
    <property type="entry name" value="FabD/lysophospholipase-like"/>
    <property type="match status" value="1"/>
</dbReference>
<evidence type="ECO:0000256" key="7">
    <source>
        <dbReference type="PROSITE-ProRule" id="PRU01363"/>
    </source>
</evidence>
<dbReference type="SMART" id="SM00829">
    <property type="entry name" value="PKS_ER"/>
    <property type="match status" value="1"/>
</dbReference>
<dbReference type="CDD" id="cd00833">
    <property type="entry name" value="PKS"/>
    <property type="match status" value="1"/>
</dbReference>
<evidence type="ECO:0000313" key="12">
    <source>
        <dbReference type="EMBL" id="RFU25040.1"/>
    </source>
</evidence>
<feature type="non-terminal residue" evidence="12">
    <location>
        <position position="1"/>
    </location>
</feature>
<dbReference type="InterPro" id="IPR049552">
    <property type="entry name" value="PKS_DH_N"/>
</dbReference>
<dbReference type="InterPro" id="IPR016036">
    <property type="entry name" value="Malonyl_transacylase_ACP-bd"/>
</dbReference>
<dbReference type="Pfam" id="PF14765">
    <property type="entry name" value="PS-DH"/>
    <property type="match status" value="1"/>
</dbReference>
<feature type="region of interest" description="N-terminal hotdog fold" evidence="7">
    <location>
        <begin position="1000"/>
        <end position="1134"/>
    </location>
</feature>
<dbReference type="SMART" id="SM00827">
    <property type="entry name" value="PKS_AT"/>
    <property type="match status" value="1"/>
</dbReference>
<evidence type="ECO:0000256" key="6">
    <source>
        <dbReference type="ARBA" id="ARBA00023315"/>
    </source>
</evidence>
<evidence type="ECO:0000256" key="8">
    <source>
        <dbReference type="SAM" id="MobiDB-lite"/>
    </source>
</evidence>
<dbReference type="Pfam" id="PF08659">
    <property type="entry name" value="KR"/>
    <property type="match status" value="1"/>
</dbReference>
<dbReference type="GO" id="GO:0031177">
    <property type="term" value="F:phosphopantetheine binding"/>
    <property type="evidence" value="ECO:0007669"/>
    <property type="project" value="InterPro"/>
</dbReference>
<dbReference type="InterPro" id="IPR014030">
    <property type="entry name" value="Ketoacyl_synth_N"/>
</dbReference>
<dbReference type="Pfam" id="PF21089">
    <property type="entry name" value="PKS_DH_N"/>
    <property type="match status" value="1"/>
</dbReference>
<dbReference type="SUPFAM" id="SSF53901">
    <property type="entry name" value="Thiolase-like"/>
    <property type="match status" value="1"/>
</dbReference>
<dbReference type="SUPFAM" id="SSF50129">
    <property type="entry name" value="GroES-like"/>
    <property type="match status" value="1"/>
</dbReference>
<proteinExistence type="predicted"/>
<dbReference type="InterPro" id="IPR049551">
    <property type="entry name" value="PKS_DH_C"/>
</dbReference>
<dbReference type="Gene3D" id="3.90.180.10">
    <property type="entry name" value="Medium-chain alcohol dehydrogenases, catalytic domain"/>
    <property type="match status" value="1"/>
</dbReference>
<dbReference type="GO" id="GO:0016491">
    <property type="term" value="F:oxidoreductase activity"/>
    <property type="evidence" value="ECO:0007669"/>
    <property type="project" value="InterPro"/>
</dbReference>
<keyword evidence="3" id="KW-0808">Transferase</keyword>
<name>A0A3E2GVB8_SCYLI</name>
<dbReference type="InterPro" id="IPR016039">
    <property type="entry name" value="Thiolase-like"/>
</dbReference>
<evidence type="ECO:0000256" key="5">
    <source>
        <dbReference type="ARBA" id="ARBA00023268"/>
    </source>
</evidence>
<evidence type="ECO:0000259" key="11">
    <source>
        <dbReference type="PROSITE" id="PS52019"/>
    </source>
</evidence>
<dbReference type="InterPro" id="IPR013968">
    <property type="entry name" value="PKS_KR"/>
</dbReference>
<dbReference type="PANTHER" id="PTHR43775:SF29">
    <property type="entry name" value="ASPERFURANONE POLYKETIDE SYNTHASE AFOG-RELATED"/>
    <property type="match status" value="1"/>
</dbReference>
<dbReference type="InterPro" id="IPR049900">
    <property type="entry name" value="PKS_mFAS_DH"/>
</dbReference>
<sequence length="2582" mass="284559">MDEPIAIIGLDARLPGDGDTAENFYNSLLAGRSARTEVPLERYNAEAFWHPDAERSGSTRTRHGHFLKGSVAAFDAPFFSITPTEAKSMDPQQRGMLESVYKALENAGIPLNKAAGSQTGVYVGCFTADYNDITVKDLDIPSKYAATGTVASMLSNRVSWFFDFRGPSLTIDTACSSSLVAAHEACMSLKLREISMAIVGGCNLILTPEMTLKLDAAGVLGPDGKSYSFDHRGNGYSRGEGFGVLVLKRVSDAIRDGDIIRAVIRNSSTNQDGRSPGITQPTKAAQAQLIRHVYSRAGLDPSLTRFFEAHGTGTAVGDPIEASAISEVFTPYRSPDQPLYVGALKSNVGHLEGAAGVGAIIKGVFTLEHGIIPPNIWFEKANPKIQDSWNLKFPTEATVWPQMGLRRMSLNSFGIGGSNAHMVMDDALHFLQKYRLVGNHRTVANPRNTSLLGAPSLDGSNGINGHNGANGANGVNSVNGRTNGVRHRSDSGVDLEQQETHPDNAPQLFVLSSYDQEGVSRMRDAYDEYLESRSTKPETASAEVQFFRDITYTLASKRTHHAWRSFSIAKSQAELHTVLSQIPKPVRAKSDPRLAFIFTGQGAQWPAMGMELMAYPVFQQSLFAADRYLNNLGCPWSLTYELSKDRGASRIDDPEYCQPICTALQVALVDLLATWNIHPHALAGHSSGEIAAAYTVGAISQEAAWKVSYYRGKLSAQLSRSGTQTKTGMAAVGLDLDATKASMDRVNEIGGEGTLEIACMNSWQSHTVSGAASKIDALVEMLSSEKIFARKLNVEMAYHSQYMKAMAAEYLDLMGDLQPGTRKSPFDILFFSSTSGTTISPSRLRESSYWVENLVSPVRFCESVTALLLGPAEKPKVNGYNHEWTPATSITNILEIGPHSALKGPLVNIVKKAQGDSTIEYHSVLRRNYSAVESALEAAGSLFCHGLNVDLLGVNGIGESSGHKPLMLTDLPSYPFNHSKEYWAESKISSDFRLRAVGRHELLGAPVPDWNKDNAIWRNYIRISENPWIEDHKVSGDILYPAAGMLVMAIEASRQISDMSKVLKGFRFKDVSFHLALRIPDDAQGIESHFYLRSFRETNLPVATLWHEFQLCTFDDGEWREHCRGLVKTEYEPDSTLIDGSLEDQMVQTRCDQEIKNALSSCVTKLSVEKAYHNLQESGLDFGPTFQTLSDICLGPEFKVFAKVNSSVSKIRKLMPYEYTQPHLVHPATLDGIIHTNLIPLVVGSNNSQQARVPIYANELWISANPNVPHDSYMVTAQARPRGRQEAESSVTAVQLQTGRPMFYASGLLFKTIPGNSSQNPPRLSKHGAFNVDWKPDPTFLSEQQSSRAFGLPMAPEEDPSGWMKDCEALCFLYIRRFMESLSKESIEKMDWHHKRYVSWMEHVVNSSTPEITCNDIAQLEQKVESRGVPEGKLIIAVGKALPEMLGGIRDPLGVIFKDKIAENVYRHGLGSKRCYVQLCSYIDALVHKNPAMQILEIGAGTGGATRPVMETLTQHGQRYQHYTFTDISPSFFEQARDIFTDELGNMSFQVLNVEKDPLEQGFTANKYDLIIAANTLLKPGGKLLLFEITNLTVLLGSFCFGVLPGWWLSEDADRIWGPLMTSESWRTHLIDSGFVGLDAVFNDFPDPGNQMSSILVSTVPVLAPAPKPTDHIYILVDKTSSLQNDIAEKLSTVLTQQTPCEVSTLTGVADRDLTNATSIVLMELEISILENMTEQVFESIKRIVNKSKALVWLTRGGTLTTATPDMELVTGLARVARLERLDFKFVTASFEQGDGTDVIVENCQHILHAVQDGTDNSFRIASNLIHIPRLVKAAYLTEHIQAQTDSLDVVEKRLGDDPACPLALQIGTLGQLDSLRFEDDPVSDTALGDHEVEFKTMACGLNPRDLDSARGQVEELQLGFEASGVVSRVGPASKFEVGDRVFGLSFSGTIKTHVRSHDRFLAKMPDSISWVEAASIPLVYTTIYMILYETGTVRKGDKILIHSADSALGQAAIQLAQLQEAEVFVTVEDNEKRDFLEATYRIPRDHIFSIQGLSFKMGIQYMTGGRGVDIALNTLSGEGLWNTWDCISPFGRLVELGSGSVNSHSRVSMSHFHRNIRFESFELNFRALHDPMHTQNSFQRMVDLVLNHLEATVQRTPITTYPFSRIQDAFRRMQSENHSAKLVLTPQAEDLVPMVLSQKPISHFNPDASYVIVGGLGGLGRSVARWIASRGVKNLILLSRRGPTHNPGKELIRELESMDIKVAAPACDVTDSEALGREITKCLASMPPIKGCIQGSMVLKDNRFEKMSLNEWNEAVRSKVNTSWNLHNLLGPDLDFFILLSSTMGIAGNSEQSNYAAGSTFQDALARHLASQGLNAVSLDLPVISGVGFVAEKPELLDYMRSTGWAFMDEAEFHATLDYHCRPSTEPVSLLRSQVVPRFWLPQETAVEGYELPSWRHDPLFSHLTQTEVTTTEKIVAEKDINHIALLATASSTGAAEKIVLDALLLKISRLLSVEESNLDPAKPLHTYGVDSLVAVELRSWLAKGLSAEVSVFDITNKSSIYQLASTVTTRSKLTPKFEMS</sequence>
<feature type="domain" description="PKS/mFAS DH" evidence="11">
    <location>
        <begin position="1000"/>
        <end position="1319"/>
    </location>
</feature>
<keyword evidence="4" id="KW-0521">NADP</keyword>
<dbReference type="InterPro" id="IPR042104">
    <property type="entry name" value="PKS_dehydratase_sf"/>
</dbReference>
<feature type="active site" description="Proton acceptor; for dehydratase activity" evidence="7">
    <location>
        <position position="1032"/>
    </location>
</feature>
<dbReference type="InterPro" id="IPR020843">
    <property type="entry name" value="ER"/>
</dbReference>
<keyword evidence="2" id="KW-0597">Phosphoprotein</keyword>
<dbReference type="SUPFAM" id="SSF55048">
    <property type="entry name" value="Probable ACP-binding domain of malonyl-CoA ACP transacylase"/>
    <property type="match status" value="1"/>
</dbReference>
<dbReference type="InterPro" id="IPR013217">
    <property type="entry name" value="Methyltransf_12"/>
</dbReference>
<dbReference type="SMART" id="SM00825">
    <property type="entry name" value="PKS_KS"/>
    <property type="match status" value="1"/>
</dbReference>
<dbReference type="PROSITE" id="PS52019">
    <property type="entry name" value="PKS_MFAS_DH"/>
    <property type="match status" value="1"/>
</dbReference>
<dbReference type="InterPro" id="IPR011032">
    <property type="entry name" value="GroES-like_sf"/>
</dbReference>
<dbReference type="SMART" id="SM00826">
    <property type="entry name" value="PKS_DH"/>
    <property type="match status" value="1"/>
</dbReference>
<dbReference type="InterPro" id="IPR057326">
    <property type="entry name" value="KR_dom"/>
</dbReference>
<dbReference type="InterPro" id="IPR050091">
    <property type="entry name" value="PKS_NRPS_Biosynth_Enz"/>
</dbReference>
<evidence type="ECO:0000259" key="10">
    <source>
        <dbReference type="PROSITE" id="PS52004"/>
    </source>
</evidence>
<dbReference type="Gene3D" id="3.30.70.3290">
    <property type="match status" value="1"/>
</dbReference>
<dbReference type="OrthoDB" id="329835at2759"/>
<dbReference type="InterPro" id="IPR006162">
    <property type="entry name" value="Ppantetheine_attach_site"/>
</dbReference>
<keyword evidence="6" id="KW-0012">Acyltransferase</keyword>
<evidence type="ECO:0000313" key="13">
    <source>
        <dbReference type="Proteomes" id="UP000258309"/>
    </source>
</evidence>
<dbReference type="SUPFAM" id="SSF51735">
    <property type="entry name" value="NAD(P)-binding Rossmann-fold domains"/>
    <property type="match status" value="2"/>
</dbReference>
<dbReference type="GO" id="GO:0030639">
    <property type="term" value="P:polyketide biosynthetic process"/>
    <property type="evidence" value="ECO:0007669"/>
    <property type="project" value="UniProtKB-ARBA"/>
</dbReference>
<dbReference type="Gene3D" id="3.40.50.150">
    <property type="entry name" value="Vaccinia Virus protein VP39"/>
    <property type="match status" value="1"/>
</dbReference>
<dbReference type="InterPro" id="IPR036736">
    <property type="entry name" value="ACP-like_sf"/>
</dbReference>
<dbReference type="PROSITE" id="PS52004">
    <property type="entry name" value="KS3_2"/>
    <property type="match status" value="1"/>
</dbReference>
<dbReference type="CDD" id="cd02440">
    <property type="entry name" value="AdoMet_MTases"/>
    <property type="match status" value="1"/>
</dbReference>
<dbReference type="Gene3D" id="3.10.129.110">
    <property type="entry name" value="Polyketide synthase dehydratase"/>
    <property type="match status" value="1"/>
</dbReference>
<dbReference type="InterPro" id="IPR014043">
    <property type="entry name" value="Acyl_transferase_dom"/>
</dbReference>
<keyword evidence="13" id="KW-1185">Reference proteome</keyword>
<dbReference type="PROSITE" id="PS50075">
    <property type="entry name" value="CARRIER"/>
    <property type="match status" value="1"/>
</dbReference>
<dbReference type="SUPFAM" id="SSF47336">
    <property type="entry name" value="ACP-like"/>
    <property type="match status" value="1"/>
</dbReference>
<gene>
    <name evidence="12" type="ORF">B7463_g11292</name>
</gene>
<dbReference type="EMBL" id="NCSJ02000371">
    <property type="protein sequence ID" value="RFU25040.1"/>
    <property type="molecule type" value="Genomic_DNA"/>
</dbReference>
<dbReference type="InterPro" id="IPR016035">
    <property type="entry name" value="Acyl_Trfase/lysoPLipase"/>
</dbReference>
<feature type="region of interest" description="Disordered" evidence="8">
    <location>
        <begin position="465"/>
        <end position="500"/>
    </location>
</feature>